<dbReference type="Pfam" id="PF07690">
    <property type="entry name" value="MFS_1"/>
    <property type="match status" value="1"/>
</dbReference>
<keyword evidence="3" id="KW-1003">Cell membrane</keyword>
<evidence type="ECO:0000256" key="1">
    <source>
        <dbReference type="ARBA" id="ARBA00004651"/>
    </source>
</evidence>
<feature type="transmembrane region" description="Helical" evidence="8">
    <location>
        <begin position="80"/>
        <end position="101"/>
    </location>
</feature>
<dbReference type="InterPro" id="IPR050171">
    <property type="entry name" value="MFS_Transporters"/>
</dbReference>
<dbReference type="InterPro" id="IPR011701">
    <property type="entry name" value="MFS"/>
</dbReference>
<feature type="transmembrane region" description="Helical" evidence="8">
    <location>
        <begin position="172"/>
        <end position="189"/>
    </location>
</feature>
<dbReference type="EMBL" id="JBHTAH010000008">
    <property type="protein sequence ID" value="MFC7070063.1"/>
    <property type="molecule type" value="Genomic_DNA"/>
</dbReference>
<dbReference type="AlphaFoldDB" id="A0ABD5WAU0"/>
<protein>
    <submittedName>
        <fullName evidence="9">MFS transporter</fullName>
    </submittedName>
</protein>
<accession>A0ABD5WAU0</accession>
<keyword evidence="6 8" id="KW-0472">Membrane</keyword>
<dbReference type="CDD" id="cd06174">
    <property type="entry name" value="MFS"/>
    <property type="match status" value="1"/>
</dbReference>
<evidence type="ECO:0000256" key="7">
    <source>
        <dbReference type="SAM" id="MobiDB-lite"/>
    </source>
</evidence>
<evidence type="ECO:0000256" key="8">
    <source>
        <dbReference type="SAM" id="Phobius"/>
    </source>
</evidence>
<feature type="transmembrane region" description="Helical" evidence="8">
    <location>
        <begin position="296"/>
        <end position="315"/>
    </location>
</feature>
<dbReference type="PANTHER" id="PTHR23517">
    <property type="entry name" value="RESISTANCE PROTEIN MDTM, PUTATIVE-RELATED-RELATED"/>
    <property type="match status" value="1"/>
</dbReference>
<comment type="caution">
    <text evidence="9">The sequence shown here is derived from an EMBL/GenBank/DDBJ whole genome shotgun (WGS) entry which is preliminary data.</text>
</comment>
<organism evidence="9 10">
    <name type="scientific">Halobaculum lipolyticum</name>
    <dbReference type="NCBI Taxonomy" id="3032001"/>
    <lineage>
        <taxon>Archaea</taxon>
        <taxon>Methanobacteriati</taxon>
        <taxon>Methanobacteriota</taxon>
        <taxon>Stenosarchaea group</taxon>
        <taxon>Halobacteria</taxon>
        <taxon>Halobacteriales</taxon>
        <taxon>Haloferacaceae</taxon>
        <taxon>Halobaculum</taxon>
    </lineage>
</organism>
<evidence type="ECO:0000313" key="9">
    <source>
        <dbReference type="EMBL" id="MFC7070063.1"/>
    </source>
</evidence>
<name>A0ABD5WAU0_9EURY</name>
<feature type="transmembrane region" description="Helical" evidence="8">
    <location>
        <begin position="45"/>
        <end position="68"/>
    </location>
</feature>
<dbReference type="GO" id="GO:0005886">
    <property type="term" value="C:plasma membrane"/>
    <property type="evidence" value="ECO:0007669"/>
    <property type="project" value="UniProtKB-SubCell"/>
</dbReference>
<feature type="transmembrane region" description="Helical" evidence="8">
    <location>
        <begin position="113"/>
        <end position="133"/>
    </location>
</feature>
<feature type="transmembrane region" description="Helical" evidence="8">
    <location>
        <begin position="234"/>
        <end position="257"/>
    </location>
</feature>
<evidence type="ECO:0000256" key="2">
    <source>
        <dbReference type="ARBA" id="ARBA00022448"/>
    </source>
</evidence>
<keyword evidence="4 8" id="KW-0812">Transmembrane</keyword>
<evidence type="ECO:0000256" key="5">
    <source>
        <dbReference type="ARBA" id="ARBA00022989"/>
    </source>
</evidence>
<evidence type="ECO:0000313" key="10">
    <source>
        <dbReference type="Proteomes" id="UP001596461"/>
    </source>
</evidence>
<reference evidence="9 10" key="1">
    <citation type="journal article" date="2019" name="Int. J. Syst. Evol. Microbiol.">
        <title>The Global Catalogue of Microorganisms (GCM) 10K type strain sequencing project: providing services to taxonomists for standard genome sequencing and annotation.</title>
        <authorList>
            <consortium name="The Broad Institute Genomics Platform"/>
            <consortium name="The Broad Institute Genome Sequencing Center for Infectious Disease"/>
            <person name="Wu L."/>
            <person name="Ma J."/>
        </authorList>
    </citation>
    <scope>NUCLEOTIDE SEQUENCE [LARGE SCALE GENOMIC DNA]</scope>
    <source>
        <strain evidence="9 10">DT31</strain>
    </source>
</reference>
<feature type="transmembrane region" description="Helical" evidence="8">
    <location>
        <begin position="382"/>
        <end position="405"/>
    </location>
</feature>
<feature type="region of interest" description="Disordered" evidence="7">
    <location>
        <begin position="194"/>
        <end position="224"/>
    </location>
</feature>
<dbReference type="SUPFAM" id="SSF103473">
    <property type="entry name" value="MFS general substrate transporter"/>
    <property type="match status" value="1"/>
</dbReference>
<gene>
    <name evidence="9" type="ORF">ACFQL9_10465</name>
</gene>
<comment type="subcellular location">
    <subcellularLocation>
        <location evidence="1">Cell membrane</location>
        <topology evidence="1">Multi-pass membrane protein</topology>
    </subcellularLocation>
</comment>
<dbReference type="RefSeq" id="WP_390210520.1">
    <property type="nucleotide sequence ID" value="NZ_JBHTAH010000008.1"/>
</dbReference>
<evidence type="ECO:0000256" key="6">
    <source>
        <dbReference type="ARBA" id="ARBA00023136"/>
    </source>
</evidence>
<feature type="transmembrane region" description="Helical" evidence="8">
    <location>
        <begin position="145"/>
        <end position="166"/>
    </location>
</feature>
<evidence type="ECO:0000256" key="3">
    <source>
        <dbReference type="ARBA" id="ARBA00022475"/>
    </source>
</evidence>
<keyword evidence="2" id="KW-0813">Transport</keyword>
<dbReference type="InterPro" id="IPR036259">
    <property type="entry name" value="MFS_trans_sf"/>
</dbReference>
<dbReference type="PANTHER" id="PTHR23517:SF3">
    <property type="entry name" value="INTEGRAL MEMBRANE TRANSPORT PROTEIN"/>
    <property type="match status" value="1"/>
</dbReference>
<dbReference type="Proteomes" id="UP001596461">
    <property type="component" value="Unassembled WGS sequence"/>
</dbReference>
<evidence type="ECO:0000256" key="4">
    <source>
        <dbReference type="ARBA" id="ARBA00022692"/>
    </source>
</evidence>
<sequence length="414" mass="40487">MSAGRTAAPSRDGVPVTLRLLPHALVASTGYVLFAVAALPDLLSARLGIGPSAFGLLTSAPLGAFVLVQPLASRLSDRRPTAVVLLWAAAVHVALAAALDLAEGFATLLALRFAWGLVAGLVLSVGATHVARLRRGPGSTLEQGVFGGMLTLGGAAAFLLAGPVVAATGGPGLHAVGIVPGVVALACGLRNRGDRRTAPRVSSNAQASDDSGTSTDGPGGRSARETLATVTNPTVLVAALSYVAVIGSYVTLSTFVTSYFGELGVLGPLNALVLVGATAGRVAGGVAGWRFPGSDATFVVVSVAAAAAGFAALASGPGGRLLVALPFATMVALSVPFGAVFDLAAGATEAEGVALAAVVAAGNVAALVLPPVAGALRETTGGYAGVFGMLALLNGVTAVCAVALAGGRHAEGGR</sequence>
<proteinExistence type="predicted"/>
<dbReference type="Gene3D" id="1.20.1250.20">
    <property type="entry name" value="MFS general substrate transporter like domains"/>
    <property type="match status" value="2"/>
</dbReference>
<feature type="transmembrane region" description="Helical" evidence="8">
    <location>
        <begin position="20"/>
        <end position="39"/>
    </location>
</feature>
<feature type="transmembrane region" description="Helical" evidence="8">
    <location>
        <begin position="353"/>
        <end position="376"/>
    </location>
</feature>
<keyword evidence="10" id="KW-1185">Reference proteome</keyword>
<feature type="transmembrane region" description="Helical" evidence="8">
    <location>
        <begin position="321"/>
        <end position="341"/>
    </location>
</feature>
<feature type="transmembrane region" description="Helical" evidence="8">
    <location>
        <begin position="269"/>
        <end position="289"/>
    </location>
</feature>
<keyword evidence="5 8" id="KW-1133">Transmembrane helix</keyword>